<protein>
    <submittedName>
        <fullName evidence="4">ABC-2 type transport system ATP-binding protein</fullName>
    </submittedName>
</protein>
<dbReference type="EMBL" id="JBEPMX010000004">
    <property type="protein sequence ID" value="MET3683021.1"/>
    <property type="molecule type" value="Genomic_DNA"/>
</dbReference>
<dbReference type="CDD" id="cd03230">
    <property type="entry name" value="ABC_DR_subfamily_A"/>
    <property type="match status" value="1"/>
</dbReference>
<dbReference type="Pfam" id="PF00005">
    <property type="entry name" value="ABC_tran"/>
    <property type="match status" value="1"/>
</dbReference>
<dbReference type="PANTHER" id="PTHR43158">
    <property type="entry name" value="SKFA PEPTIDE EXPORT ATP-BINDING PROTEIN SKFE"/>
    <property type="match status" value="1"/>
</dbReference>
<gene>
    <name evidence="4" type="ORF">ABID56_001111</name>
</gene>
<accession>A0ABV2KWS6</accession>
<dbReference type="PROSITE" id="PS50893">
    <property type="entry name" value="ABC_TRANSPORTER_2"/>
    <property type="match status" value="1"/>
</dbReference>
<organism evidence="4 5">
    <name type="scientific">Alkalibacillus flavidus</name>
    <dbReference type="NCBI Taxonomy" id="546021"/>
    <lineage>
        <taxon>Bacteria</taxon>
        <taxon>Bacillati</taxon>
        <taxon>Bacillota</taxon>
        <taxon>Bacilli</taxon>
        <taxon>Bacillales</taxon>
        <taxon>Bacillaceae</taxon>
        <taxon>Alkalibacillus</taxon>
    </lineage>
</organism>
<comment type="caution">
    <text evidence="4">The sequence shown here is derived from an EMBL/GenBank/DDBJ whole genome shotgun (WGS) entry which is preliminary data.</text>
</comment>
<keyword evidence="1" id="KW-0547">Nucleotide-binding</keyword>
<proteinExistence type="predicted"/>
<dbReference type="InterPro" id="IPR017871">
    <property type="entry name" value="ABC_transporter-like_CS"/>
</dbReference>
<keyword evidence="2 4" id="KW-0067">ATP-binding</keyword>
<dbReference type="SMART" id="SM00382">
    <property type="entry name" value="AAA"/>
    <property type="match status" value="1"/>
</dbReference>
<dbReference type="GO" id="GO:0005524">
    <property type="term" value="F:ATP binding"/>
    <property type="evidence" value="ECO:0007669"/>
    <property type="project" value="UniProtKB-KW"/>
</dbReference>
<dbReference type="InterPro" id="IPR003593">
    <property type="entry name" value="AAA+_ATPase"/>
</dbReference>
<dbReference type="RefSeq" id="WP_354219618.1">
    <property type="nucleotide sequence ID" value="NZ_JBEPMX010000004.1"/>
</dbReference>
<feature type="domain" description="ABC transporter" evidence="3">
    <location>
        <begin position="2"/>
        <end position="227"/>
    </location>
</feature>
<dbReference type="PANTHER" id="PTHR43158:SF10">
    <property type="entry name" value="ABC TRANSPORTER ATP-BINDING PROTEIN YTRB"/>
    <property type="match status" value="1"/>
</dbReference>
<dbReference type="InterPro" id="IPR003439">
    <property type="entry name" value="ABC_transporter-like_ATP-bd"/>
</dbReference>
<reference evidence="4 5" key="1">
    <citation type="submission" date="2024-06" db="EMBL/GenBank/DDBJ databases">
        <title>Genomic Encyclopedia of Type Strains, Phase IV (KMG-IV): sequencing the most valuable type-strain genomes for metagenomic binning, comparative biology and taxonomic classification.</title>
        <authorList>
            <person name="Goeker M."/>
        </authorList>
    </citation>
    <scope>NUCLEOTIDE SEQUENCE [LARGE SCALE GENOMIC DNA]</scope>
    <source>
        <strain evidence="4 5">DSM 23520</strain>
    </source>
</reference>
<evidence type="ECO:0000256" key="2">
    <source>
        <dbReference type="ARBA" id="ARBA00022840"/>
    </source>
</evidence>
<dbReference type="Gene3D" id="3.40.50.300">
    <property type="entry name" value="P-loop containing nucleotide triphosphate hydrolases"/>
    <property type="match status" value="1"/>
</dbReference>
<sequence length="292" mass="32689">MIKLNNVSKTLDGSTILEHVDFQVQPGTITGIVGRNGAGKTTLLRMISGIIHPDKGAITVDGKSVFREPNVKQNVVFVPDSTDALKAYSVKEIVKFYKVVYPSFDENYYYQLLDKFNFKKTGKIKQMSKGQKALFSLILAFSTNAQYILLDEPTDGLDVIIKKDILQFIAEEVAKQDVSVIISSHRLDELEKMADHIVVLKDGTVESEVEMEALKQQYKKVQVAYNEPFPNDIQDHLDVLSQAGRVGVVLIKEDDAESEAVLRQYNPILFEELPLTLEDVFVAKLGGDLYVS</sequence>
<evidence type="ECO:0000313" key="4">
    <source>
        <dbReference type="EMBL" id="MET3683021.1"/>
    </source>
</evidence>
<evidence type="ECO:0000313" key="5">
    <source>
        <dbReference type="Proteomes" id="UP001549167"/>
    </source>
</evidence>
<keyword evidence="5" id="KW-1185">Reference proteome</keyword>
<dbReference type="Proteomes" id="UP001549167">
    <property type="component" value="Unassembled WGS sequence"/>
</dbReference>
<dbReference type="InterPro" id="IPR027417">
    <property type="entry name" value="P-loop_NTPase"/>
</dbReference>
<dbReference type="SUPFAM" id="SSF52540">
    <property type="entry name" value="P-loop containing nucleoside triphosphate hydrolases"/>
    <property type="match status" value="1"/>
</dbReference>
<dbReference type="PROSITE" id="PS00211">
    <property type="entry name" value="ABC_TRANSPORTER_1"/>
    <property type="match status" value="1"/>
</dbReference>
<evidence type="ECO:0000256" key="1">
    <source>
        <dbReference type="ARBA" id="ARBA00022741"/>
    </source>
</evidence>
<evidence type="ECO:0000259" key="3">
    <source>
        <dbReference type="PROSITE" id="PS50893"/>
    </source>
</evidence>
<name>A0ABV2KWS6_9BACI</name>